<dbReference type="NCBIfam" id="TIGR00946">
    <property type="entry name" value="2a69"/>
    <property type="match status" value="1"/>
</dbReference>
<comment type="similarity">
    <text evidence="2 8">Belongs to the auxin efflux carrier (TC 2.A.69.1) family.</text>
</comment>
<feature type="transmembrane region" description="Helical" evidence="8">
    <location>
        <begin position="133"/>
        <end position="157"/>
    </location>
</feature>
<dbReference type="Pfam" id="PF03547">
    <property type="entry name" value="Mem_trans"/>
    <property type="match status" value="1"/>
</dbReference>
<dbReference type="InterPro" id="IPR004776">
    <property type="entry name" value="Mem_transp_PIN-like"/>
</dbReference>
<dbReference type="GO" id="GO:0010329">
    <property type="term" value="F:auxin efflux transmembrane transporter activity"/>
    <property type="evidence" value="ECO:0007669"/>
    <property type="project" value="TreeGrafter"/>
</dbReference>
<reference evidence="10 11" key="1">
    <citation type="submission" date="2022-03" db="EMBL/GenBank/DDBJ databases">
        <authorList>
            <person name="Nunn A."/>
            <person name="Chopra R."/>
            <person name="Nunn A."/>
            <person name="Contreras Garrido A."/>
        </authorList>
    </citation>
    <scope>NUCLEOTIDE SEQUENCE [LARGE SCALE GENOMIC DNA]</scope>
</reference>
<feature type="compositionally biased region" description="Acidic residues" evidence="9">
    <location>
        <begin position="179"/>
        <end position="195"/>
    </location>
</feature>
<keyword evidence="6 8" id="KW-0472">Membrane</keyword>
<evidence type="ECO:0000256" key="3">
    <source>
        <dbReference type="ARBA" id="ARBA00022448"/>
    </source>
</evidence>
<evidence type="ECO:0000256" key="9">
    <source>
        <dbReference type="SAM" id="MobiDB-lite"/>
    </source>
</evidence>
<evidence type="ECO:0000313" key="11">
    <source>
        <dbReference type="Proteomes" id="UP000836841"/>
    </source>
</evidence>
<dbReference type="EMBL" id="OU466862">
    <property type="protein sequence ID" value="CAH2072712.1"/>
    <property type="molecule type" value="Genomic_DNA"/>
</dbReference>
<comment type="function">
    <text evidence="8">May act as a component of the auxin efflux carrier.</text>
</comment>
<evidence type="ECO:0000256" key="6">
    <source>
        <dbReference type="ARBA" id="ARBA00023136"/>
    </source>
</evidence>
<keyword evidence="3 8" id="KW-0813">Transport</keyword>
<feature type="transmembrane region" description="Helical" evidence="8">
    <location>
        <begin position="311"/>
        <end position="331"/>
    </location>
</feature>
<protein>
    <recommendedName>
        <fullName evidence="8">Auxin efflux carrier component</fullName>
    </recommendedName>
</protein>
<feature type="region of interest" description="Disordered" evidence="9">
    <location>
        <begin position="170"/>
        <end position="197"/>
    </location>
</feature>
<feature type="transmembrane region" description="Helical" evidence="8">
    <location>
        <begin position="105"/>
        <end position="127"/>
    </location>
</feature>
<dbReference type="InterPro" id="IPR014024">
    <property type="entry name" value="Auxin_eff_plant"/>
</dbReference>
<keyword evidence="11" id="KW-1185">Reference proteome</keyword>
<feature type="transmembrane region" description="Helical" evidence="8">
    <location>
        <begin position="252"/>
        <end position="270"/>
    </location>
</feature>
<dbReference type="Proteomes" id="UP000836841">
    <property type="component" value="Chromosome 6"/>
</dbReference>
<feature type="transmembrane region" description="Helical" evidence="8">
    <location>
        <begin position="208"/>
        <end position="232"/>
    </location>
</feature>
<gene>
    <name evidence="10" type="ORF">TAV2_LOCUS21613</name>
</gene>
<keyword evidence="5 8" id="KW-1133">Transmembrane helix</keyword>
<evidence type="ECO:0000256" key="1">
    <source>
        <dbReference type="ARBA" id="ARBA00004127"/>
    </source>
</evidence>
<dbReference type="GO" id="GO:0009926">
    <property type="term" value="P:auxin polar transport"/>
    <property type="evidence" value="ECO:0007669"/>
    <property type="project" value="TreeGrafter"/>
</dbReference>
<dbReference type="PANTHER" id="PTHR31752:SF40">
    <property type="entry name" value="AUXIN EFFLUX CARRIER COMPONENT 8"/>
    <property type="match status" value="1"/>
</dbReference>
<dbReference type="GO" id="GO:0005886">
    <property type="term" value="C:plasma membrane"/>
    <property type="evidence" value="ECO:0007669"/>
    <property type="project" value="TreeGrafter"/>
</dbReference>
<keyword evidence="7 8" id="KW-0927">Auxin signaling pathway</keyword>
<comment type="subcellular location">
    <subcellularLocation>
        <location evidence="1">Endomembrane system</location>
        <topology evidence="1">Multi-pass membrane protein</topology>
    </subcellularLocation>
    <subcellularLocation>
        <location evidence="8">Membrane</location>
        <topology evidence="8">Multi-pass membrane protein</topology>
    </subcellularLocation>
</comment>
<evidence type="ECO:0000256" key="8">
    <source>
        <dbReference type="RuleBase" id="RU362108"/>
    </source>
</evidence>
<feature type="transmembrane region" description="Helical" evidence="8">
    <location>
        <begin position="343"/>
        <end position="362"/>
    </location>
</feature>
<organism evidence="10 11">
    <name type="scientific">Thlaspi arvense</name>
    <name type="common">Field penny-cress</name>
    <dbReference type="NCBI Taxonomy" id="13288"/>
    <lineage>
        <taxon>Eukaryota</taxon>
        <taxon>Viridiplantae</taxon>
        <taxon>Streptophyta</taxon>
        <taxon>Embryophyta</taxon>
        <taxon>Tracheophyta</taxon>
        <taxon>Spermatophyta</taxon>
        <taxon>Magnoliopsida</taxon>
        <taxon>eudicotyledons</taxon>
        <taxon>Gunneridae</taxon>
        <taxon>Pentapetalae</taxon>
        <taxon>rosids</taxon>
        <taxon>malvids</taxon>
        <taxon>Brassicales</taxon>
        <taxon>Brassicaceae</taxon>
        <taxon>Thlaspideae</taxon>
        <taxon>Thlaspi</taxon>
    </lineage>
</organism>
<name>A0AAU9SVY9_THLAR</name>
<evidence type="ECO:0000256" key="2">
    <source>
        <dbReference type="ARBA" id="ARBA00009177"/>
    </source>
</evidence>
<feature type="transmembrane region" description="Helical" evidence="8">
    <location>
        <begin position="7"/>
        <end position="26"/>
    </location>
</feature>
<sequence length="365" mass="40291">MISWLDIYHVVSATVPLYVSMILGYLSAKHLKLFSPEQCAGINKFVSKFSIPLLSFQVVSQNNPFTMSPRLILSDILQKILALVVLAAVLRFWHPTGARGGKLGWIITGLSVSVLPNTLIIGIPILSAIDGDAAVNILVQIVVLQSLIWYNILLFLFEINAARTIPSPRASIEHRGNDNEEADKEQEPKEEEEEVAIVRKRSSGTRKILLKALVEFITNPNTYATFIGLIWATLHFRLGWNLPVMIDKSIHLISDGGLGMAMFSLGLFMASQSNIIACGTKMAIITMLLKFILGPALMLASAFCLRLRGTLFRIAVLQAALPQGIVPFVFAKEYNVYPEIISTGVIFGMLISLPTTLAYYFVLDL</sequence>
<accession>A0AAU9SVY9</accession>
<dbReference type="GO" id="GO:0009734">
    <property type="term" value="P:auxin-activated signaling pathway"/>
    <property type="evidence" value="ECO:0007669"/>
    <property type="project" value="UniProtKB-UniRule"/>
</dbReference>
<dbReference type="PANTHER" id="PTHR31752">
    <property type="entry name" value="AUXIN EFFLUX CARRIER COMPONENT 1B-RELATED"/>
    <property type="match status" value="1"/>
</dbReference>
<dbReference type="GO" id="GO:0005783">
    <property type="term" value="C:endoplasmic reticulum"/>
    <property type="evidence" value="ECO:0007669"/>
    <property type="project" value="TreeGrafter"/>
</dbReference>
<keyword evidence="4 8" id="KW-0812">Transmembrane</keyword>
<evidence type="ECO:0000256" key="7">
    <source>
        <dbReference type="ARBA" id="ARBA00023294"/>
    </source>
</evidence>
<comment type="caution">
    <text evidence="8">Lacks conserved residue(s) required for the propagation of feature annotation.</text>
</comment>
<feature type="transmembrane region" description="Helical" evidence="8">
    <location>
        <begin position="282"/>
        <end position="305"/>
    </location>
</feature>
<dbReference type="AlphaFoldDB" id="A0AAU9SVY9"/>
<dbReference type="InterPro" id="IPR051107">
    <property type="entry name" value="Auxin_Efflux_Carrier"/>
</dbReference>
<evidence type="ECO:0000256" key="4">
    <source>
        <dbReference type="ARBA" id="ARBA00022692"/>
    </source>
</evidence>
<evidence type="ECO:0000313" key="10">
    <source>
        <dbReference type="EMBL" id="CAH2072712.1"/>
    </source>
</evidence>
<feature type="transmembrane region" description="Helical" evidence="8">
    <location>
        <begin position="76"/>
        <end position="93"/>
    </location>
</feature>
<evidence type="ECO:0000256" key="5">
    <source>
        <dbReference type="ARBA" id="ARBA00022989"/>
    </source>
</evidence>
<proteinExistence type="inferred from homology"/>